<dbReference type="GO" id="GO:0005524">
    <property type="term" value="F:ATP binding"/>
    <property type="evidence" value="ECO:0007669"/>
    <property type="project" value="UniProtKB-KW"/>
</dbReference>
<reference evidence="1 2" key="1">
    <citation type="submission" date="2007-11" db="EMBL/GenBank/DDBJ databases">
        <authorList>
            <person name="Wagner-Dobler I."/>
            <person name="Ferriera S."/>
            <person name="Johnson J."/>
            <person name="Kravitz S."/>
            <person name="Beeson K."/>
            <person name="Sutton G."/>
            <person name="Rogers Y.-H."/>
            <person name="Friedman R."/>
            <person name="Frazier M."/>
            <person name="Venter J.C."/>
        </authorList>
    </citation>
    <scope>NUCLEOTIDE SEQUENCE [LARGE SCALE GENOMIC DNA]</scope>
    <source>
        <strain evidence="1 2">HEL-45</strain>
    </source>
</reference>
<accession>A0ABP2D5Z2</accession>
<protein>
    <submittedName>
        <fullName evidence="1">Atp-binding abc transporter protein</fullName>
    </submittedName>
</protein>
<keyword evidence="1" id="KW-0067">ATP-binding</keyword>
<keyword evidence="1" id="KW-0547">Nucleotide-binding</keyword>
<dbReference type="EMBL" id="ABID01000038">
    <property type="protein sequence ID" value="EDQ03146.1"/>
    <property type="molecule type" value="Genomic_DNA"/>
</dbReference>
<organism evidence="1 2">
    <name type="scientific">Sulfitobacter indolifex HEL-45</name>
    <dbReference type="NCBI Taxonomy" id="391624"/>
    <lineage>
        <taxon>Bacteria</taxon>
        <taxon>Pseudomonadati</taxon>
        <taxon>Pseudomonadota</taxon>
        <taxon>Alphaproteobacteria</taxon>
        <taxon>Rhodobacterales</taxon>
        <taxon>Roseobacteraceae</taxon>
        <taxon>Sulfitobacter</taxon>
    </lineage>
</organism>
<dbReference type="Gene3D" id="3.40.50.300">
    <property type="entry name" value="P-loop containing nucleotide triphosphate hydrolases"/>
    <property type="match status" value="1"/>
</dbReference>
<sequence>MSLILKNVSKKVGGQTHIHPTDLTLEKGTMNVLLGPTSAGKTS</sequence>
<dbReference type="InterPro" id="IPR027417">
    <property type="entry name" value="P-loop_NTPase"/>
</dbReference>
<evidence type="ECO:0000313" key="2">
    <source>
        <dbReference type="Proteomes" id="UP000003257"/>
    </source>
</evidence>
<dbReference type="SUPFAM" id="SSF52540">
    <property type="entry name" value="P-loop containing nucleoside triphosphate hydrolases"/>
    <property type="match status" value="1"/>
</dbReference>
<gene>
    <name evidence="1" type="ORF">OIHEL45_18361</name>
</gene>
<feature type="non-terminal residue" evidence="1">
    <location>
        <position position="43"/>
    </location>
</feature>
<proteinExistence type="predicted"/>
<name>A0ABP2D5Z2_9RHOB</name>
<dbReference type="Proteomes" id="UP000003257">
    <property type="component" value="Unassembled WGS sequence"/>
</dbReference>
<comment type="caution">
    <text evidence="1">The sequence shown here is derived from an EMBL/GenBank/DDBJ whole genome shotgun (WGS) entry which is preliminary data.</text>
</comment>
<keyword evidence="2" id="KW-1185">Reference proteome</keyword>
<evidence type="ECO:0000313" key="1">
    <source>
        <dbReference type="EMBL" id="EDQ03146.1"/>
    </source>
</evidence>